<gene>
    <name evidence="2" type="ORF">LANO_0G15654G</name>
</gene>
<dbReference type="AlphaFoldDB" id="A0A1G4KK93"/>
<organism evidence="2 3">
    <name type="scientific">Lachancea nothofagi CBS 11611</name>
    <dbReference type="NCBI Taxonomy" id="1266666"/>
    <lineage>
        <taxon>Eukaryota</taxon>
        <taxon>Fungi</taxon>
        <taxon>Dikarya</taxon>
        <taxon>Ascomycota</taxon>
        <taxon>Saccharomycotina</taxon>
        <taxon>Saccharomycetes</taxon>
        <taxon>Saccharomycetales</taxon>
        <taxon>Saccharomycetaceae</taxon>
        <taxon>Lachancea</taxon>
    </lineage>
</organism>
<evidence type="ECO:0000256" key="1">
    <source>
        <dbReference type="SAM" id="MobiDB-lite"/>
    </source>
</evidence>
<feature type="region of interest" description="Disordered" evidence="1">
    <location>
        <begin position="1"/>
        <end position="21"/>
    </location>
</feature>
<evidence type="ECO:0000313" key="3">
    <source>
        <dbReference type="Proteomes" id="UP000189911"/>
    </source>
</evidence>
<reference evidence="3" key="1">
    <citation type="submission" date="2016-03" db="EMBL/GenBank/DDBJ databases">
        <authorList>
            <person name="Devillers Hugo."/>
        </authorList>
    </citation>
    <scope>NUCLEOTIDE SEQUENCE [LARGE SCALE GENOMIC DNA]</scope>
</reference>
<feature type="region of interest" description="Disordered" evidence="1">
    <location>
        <begin position="134"/>
        <end position="188"/>
    </location>
</feature>
<name>A0A1G4KK93_9SACH</name>
<accession>A0A1G4KK93</accession>
<dbReference type="OrthoDB" id="4058540at2759"/>
<feature type="compositionally biased region" description="Basic and acidic residues" evidence="1">
    <location>
        <begin position="173"/>
        <end position="188"/>
    </location>
</feature>
<dbReference type="Proteomes" id="UP000189911">
    <property type="component" value="Chromosome G"/>
</dbReference>
<dbReference type="EMBL" id="LT598453">
    <property type="protein sequence ID" value="SCV04971.1"/>
    <property type="molecule type" value="Genomic_DNA"/>
</dbReference>
<sequence>MASNNQYIAQPPYEDFSDINNAPEYRKTPEVVDLGAHAGLEQTGAGQTEEANRVNPLLRRQSTNYSDALELERYLPDEIANNLNIVKGLNTKPMHHQLHKRDLQGKAENLHDDEAFYKYDNVEMGDKLVPVYATPRSPESSKPRSKISAPSEAPYGITFCDNKTQDHTLANELRPRPPLKERRSSLFEDYKKDMYNQQHLFSK</sequence>
<proteinExistence type="predicted"/>
<keyword evidence="3" id="KW-1185">Reference proteome</keyword>
<protein>
    <submittedName>
        <fullName evidence="2">LANO_0G15654g1_1</fullName>
    </submittedName>
</protein>
<evidence type="ECO:0000313" key="2">
    <source>
        <dbReference type="EMBL" id="SCV04971.1"/>
    </source>
</evidence>